<dbReference type="EMBL" id="BQXS01000171">
    <property type="protein sequence ID" value="GKT28173.1"/>
    <property type="molecule type" value="Genomic_DNA"/>
</dbReference>
<feature type="region of interest" description="Disordered" evidence="1">
    <location>
        <begin position="554"/>
        <end position="626"/>
    </location>
</feature>
<keyword evidence="3" id="KW-1185">Reference proteome</keyword>
<feature type="compositionally biased region" description="Basic and acidic residues" evidence="1">
    <location>
        <begin position="493"/>
        <end position="505"/>
    </location>
</feature>
<accession>A0ABQ5K6J4</accession>
<proteinExistence type="predicted"/>
<protein>
    <submittedName>
        <fullName evidence="2">Uncharacterized protein</fullName>
    </submittedName>
</protein>
<comment type="caution">
    <text evidence="2">The sequence shown here is derived from an EMBL/GenBank/DDBJ whole genome shotgun (WGS) entry which is preliminary data.</text>
</comment>
<reference evidence="2" key="1">
    <citation type="submission" date="2022-03" db="EMBL/GenBank/DDBJ databases">
        <title>Draft genome sequence of Aduncisulcus paluster, a free-living microaerophilic Fornicata.</title>
        <authorList>
            <person name="Yuyama I."/>
            <person name="Kume K."/>
            <person name="Tamura T."/>
            <person name="Inagaki Y."/>
            <person name="Hashimoto T."/>
        </authorList>
    </citation>
    <scope>NUCLEOTIDE SEQUENCE</scope>
    <source>
        <strain evidence="2">NY0171</strain>
    </source>
</reference>
<evidence type="ECO:0000256" key="1">
    <source>
        <dbReference type="SAM" id="MobiDB-lite"/>
    </source>
</evidence>
<evidence type="ECO:0000313" key="2">
    <source>
        <dbReference type="EMBL" id="GKT28173.1"/>
    </source>
</evidence>
<organism evidence="2 3">
    <name type="scientific">Aduncisulcus paluster</name>
    <dbReference type="NCBI Taxonomy" id="2918883"/>
    <lineage>
        <taxon>Eukaryota</taxon>
        <taxon>Metamonada</taxon>
        <taxon>Carpediemonas-like organisms</taxon>
        <taxon>Aduncisulcus</taxon>
    </lineage>
</organism>
<sequence length="672" mass="73487">MSKSGLDSIKSELESINQDFERAEKEGLLSLTDFADLTPKEDFIVDQLRKSIINPAFNEEERKGLFLDAVDFFYSCITQQLLEIPPHQIAFDNHHMNCATGFYERLIGLGIIKSRIDAEAQARTASILKDGLEVTTKKVGVIFFDGSRLPHLLKVFDSPEVRSRVSWVPVTRVVYSAYDASSSSRAYFNFRSKIRKLEKTFTHVLRTKRILRALFLLAAVPKATKVALTSPAVIKAKDKMLCVAPGVFLAGVGSSSNIGLLLQKRITHIIYTSHLQKIRFPDAVRYVVYPVDYGTTKMVEDSRKSEKTTHNTVAMQYKMGGSSQSSDVPHQITHTLVLKEGSGASEPLHPGSIPNPGGISHPGTFPDHTGGPSFDPVYAMMPQSIHATRTPSQIGEVYASFFHGIHQVVKVVHQRKGCSLIDVHAGLPFGVAVCAALMFCELDDGKKGIVDFVKPIVKTLMKEGIIKNPQQALPSEELLHALTKAVFKERGWSRIDDGDGGKRSDSVPVPPSEEESPPRTPTPGHSQSEEVVDGDGGSVITSPLASLRALSQKLEGEKGHQHQGSSSPPASCGKFGQVLSDKPSTSHRLHKSVRQGSAFSSPGSPGSERSSSMHASVVSDILEEMREEQPDGVTIDAHGTLKHVYVASRKSKKGILREKGKRKTKSVSFLLE</sequence>
<evidence type="ECO:0000313" key="3">
    <source>
        <dbReference type="Proteomes" id="UP001057375"/>
    </source>
</evidence>
<dbReference type="Proteomes" id="UP001057375">
    <property type="component" value="Unassembled WGS sequence"/>
</dbReference>
<name>A0ABQ5K6J4_9EUKA</name>
<feature type="compositionally biased region" description="Low complexity" evidence="1">
    <location>
        <begin position="600"/>
        <end position="612"/>
    </location>
</feature>
<gene>
    <name evidence="2" type="ORF">ADUPG1_000481</name>
</gene>
<feature type="region of interest" description="Disordered" evidence="1">
    <location>
        <begin position="493"/>
        <end position="541"/>
    </location>
</feature>